<proteinExistence type="inferred from homology"/>
<dbReference type="SUPFAM" id="SSF56954">
    <property type="entry name" value="Outer membrane efflux proteins (OEP)"/>
    <property type="match status" value="1"/>
</dbReference>
<dbReference type="Proteomes" id="UP000254968">
    <property type="component" value="Unassembled WGS sequence"/>
</dbReference>
<accession>A0A378JPG3</accession>
<dbReference type="AlphaFoldDB" id="A0A378JPG3"/>
<name>A0A378JPG3_9GAMM</name>
<dbReference type="PANTHER" id="PTHR30203:SF24">
    <property type="entry name" value="BLR4935 PROTEIN"/>
    <property type="match status" value="1"/>
</dbReference>
<dbReference type="Gene3D" id="1.20.1600.10">
    <property type="entry name" value="Outer membrane efflux proteins (OEP)"/>
    <property type="match status" value="1"/>
</dbReference>
<sequence>MLKHKMVSKFGWALILAGSMVSITTHAINPLGLKELNQLALHQNKDLRASRYAIAIAKARLVQAGLWPNPNVEMTSSDDRVFKDEGEYSRSIRLNQALPISGRLAKQKAVACLDLARARADLREAARQLSAKVANAYYALVVMENRLRQLNYLYHLNQVLVRVSHNRYHAAEISELDDNSARIEYARIGQDRALLKSQLMSQYATLNQLLGRKPTAPLLIKKDIVLPTAQPKLAQLINKALHYRPDRQGLMLASQRAAAEIALTKAERFADWTLGVGVQQDKIVVEGAPPQQADRLLNLALVVPLPLLNGNQGRILEAGTTKTQALMALNALNLVIETEVVSNFNQVSLLKKSLSQTKATSLRLSLANVKLARDAYQNGQMSLLNVLQVQRQQNDLQAVYLTTIEKYFQSYVALCTAIGVRVSNDFCAYLSSPKECIK</sequence>
<organism evidence="2 3">
    <name type="scientific">Legionella beliardensis</name>
    <dbReference type="NCBI Taxonomy" id="91822"/>
    <lineage>
        <taxon>Bacteria</taxon>
        <taxon>Pseudomonadati</taxon>
        <taxon>Pseudomonadota</taxon>
        <taxon>Gammaproteobacteria</taxon>
        <taxon>Legionellales</taxon>
        <taxon>Legionellaceae</taxon>
        <taxon>Legionella</taxon>
    </lineage>
</organism>
<dbReference type="EMBL" id="UGNV01000002">
    <property type="protein sequence ID" value="STX55485.1"/>
    <property type="molecule type" value="Genomic_DNA"/>
</dbReference>
<reference evidence="2 3" key="1">
    <citation type="submission" date="2018-06" db="EMBL/GenBank/DDBJ databases">
        <authorList>
            <consortium name="Pathogen Informatics"/>
            <person name="Doyle S."/>
        </authorList>
    </citation>
    <scope>NUCLEOTIDE SEQUENCE [LARGE SCALE GENOMIC DNA]</scope>
    <source>
        <strain evidence="2 3">NCTC13315</strain>
    </source>
</reference>
<dbReference type="PANTHER" id="PTHR30203">
    <property type="entry name" value="OUTER MEMBRANE CATION EFFLUX PROTEIN"/>
    <property type="match status" value="1"/>
</dbReference>
<protein>
    <submittedName>
        <fullName evidence="2">Chemiosmotic efflux system C protein C</fullName>
    </submittedName>
</protein>
<dbReference type="InterPro" id="IPR010131">
    <property type="entry name" value="MdtP/NodT-like"/>
</dbReference>
<evidence type="ECO:0000313" key="2">
    <source>
        <dbReference type="EMBL" id="STX55485.1"/>
    </source>
</evidence>
<dbReference type="Pfam" id="PF02321">
    <property type="entry name" value="OEP"/>
    <property type="match status" value="1"/>
</dbReference>
<dbReference type="InterPro" id="IPR003423">
    <property type="entry name" value="OMP_efflux"/>
</dbReference>
<keyword evidence="3" id="KW-1185">Reference proteome</keyword>
<comment type="similarity">
    <text evidence="1">Belongs to the outer membrane factor (OMF) (TC 1.B.17) family.</text>
</comment>
<evidence type="ECO:0000313" key="3">
    <source>
        <dbReference type="Proteomes" id="UP000254968"/>
    </source>
</evidence>
<evidence type="ECO:0000256" key="1">
    <source>
        <dbReference type="ARBA" id="ARBA00007613"/>
    </source>
</evidence>
<dbReference type="RefSeq" id="WP_242604259.1">
    <property type="nucleotide sequence ID" value="NZ_CAAAHO010000010.1"/>
</dbReference>
<gene>
    <name evidence="2" type="primary">cecC</name>
    <name evidence="2" type="ORF">NCTC13315_02857</name>
</gene>
<dbReference type="GO" id="GO:0015562">
    <property type="term" value="F:efflux transmembrane transporter activity"/>
    <property type="evidence" value="ECO:0007669"/>
    <property type="project" value="InterPro"/>
</dbReference>